<evidence type="ECO:0000313" key="6">
    <source>
        <dbReference type="EMBL" id="JAQ09225.1"/>
    </source>
</evidence>
<evidence type="ECO:0000259" key="3">
    <source>
        <dbReference type="PROSITE" id="PS50086"/>
    </source>
</evidence>
<sequence length="824" mass="94001">MSHLKDYCHQFCCMTFIAKQRGLELCGSNGLPLTPNSIKILGRSRYLIRLNHKNLCTYIDVLRGKHERTVIVCERVGMPLSMHTFRDWVGPVLFARDVLEALAYLHQHGVIHRCLSRENIFLVNNVWKLFNFGLYYMTGNGADVLFPITAPKYAAPEVILSGPDDKSSTPSDIWSMGIILAEVLLGCDVFSKMDLKSTLKKIISLVTESNVFHAIAKQCGKLALYERFPVELKELVNYMLKVDPDERLTAQDLLSLEIFRLVDAEVENSKNFRFTRTKANLNHDAMIELYHYWQLSGGDVFSELKKKGLIHNKPPILSLPSLLMLEGMQFGGSKDESQCLESSIILLNITHLLGRIQKLPGVCRYPYLKSRAYKSEECESSSLPLVIKERDSEYQFKRIQVFKHLLPAELNMKSLAAPSLMAKLNMKLITEEAGQDIPPLIRAEVWSFILNVQPDYQSQYDLIDKESPAPTDRQIEVDIPRCHQYNEILSSHVGHQKFKRILKAWVKSHPHYVYWQGLDSLCAPFLFLNFHEEARAYASVTKFIDKYLHNFFLKDNSAVIQEYLAKLKHLIAFLDPVLACHLLCIGFSPELFAIPWFLTMFSHVLPIHKILHLWDSLLLCDSSHPLFIGYSILQQFRSTLLSSGFNECILLFSDLPDIDIEKCVQDSRHFYKETPRSITYRKHDLNEDENIFLFGMDSLAIPLKCLQDEVSPRISVKELSHLVMIPATRSKILIVDIRDQVLYKKQSLVGSINMPLIEKIDSKSDHSKLNLPLLMTHQGKIIVVAGDDMQTVSSVCRLLVSSGFPKVCSLNGNVSSPASSELLR</sequence>
<dbReference type="AlphaFoldDB" id="A0A0A9Z0M0"/>
<dbReference type="Gene3D" id="1.10.510.10">
    <property type="entry name" value="Transferase(Phosphotransferase) domain 1"/>
    <property type="match status" value="1"/>
</dbReference>
<name>A0A0A9Z0M0_LYGHE</name>
<dbReference type="InterPro" id="IPR036873">
    <property type="entry name" value="Rhodanese-like_dom_sf"/>
</dbReference>
<dbReference type="SUPFAM" id="SSF56112">
    <property type="entry name" value="Protein kinase-like (PK-like)"/>
    <property type="match status" value="1"/>
</dbReference>
<gene>
    <name evidence="5" type="primary">TBCK_1</name>
    <name evidence="6" type="synonym">TBCK_0</name>
    <name evidence="5" type="ORF">CM83_26600</name>
    <name evidence="6" type="ORF">g.22491</name>
</gene>
<keyword evidence="1" id="KW-0343">GTPase activation</keyword>
<proteinExistence type="predicted"/>
<dbReference type="SMART" id="SM00164">
    <property type="entry name" value="TBC"/>
    <property type="match status" value="1"/>
</dbReference>
<dbReference type="Pfam" id="PF00581">
    <property type="entry name" value="Rhodanese"/>
    <property type="match status" value="1"/>
</dbReference>
<dbReference type="InterPro" id="IPR000195">
    <property type="entry name" value="Rab-GAP-TBC_dom"/>
</dbReference>
<dbReference type="InterPro" id="IPR035969">
    <property type="entry name" value="Rab-GAP_TBC_sf"/>
</dbReference>
<feature type="domain" description="Rab-GAP TBC" evidence="3">
    <location>
        <begin position="436"/>
        <end position="621"/>
    </location>
</feature>
<evidence type="ECO:0000313" key="5">
    <source>
        <dbReference type="EMBL" id="JAG37994.1"/>
    </source>
</evidence>
<organism evidence="5">
    <name type="scientific">Lygus hesperus</name>
    <name type="common">Western plant bug</name>
    <dbReference type="NCBI Taxonomy" id="30085"/>
    <lineage>
        <taxon>Eukaryota</taxon>
        <taxon>Metazoa</taxon>
        <taxon>Ecdysozoa</taxon>
        <taxon>Arthropoda</taxon>
        <taxon>Hexapoda</taxon>
        <taxon>Insecta</taxon>
        <taxon>Pterygota</taxon>
        <taxon>Neoptera</taxon>
        <taxon>Paraneoptera</taxon>
        <taxon>Hemiptera</taxon>
        <taxon>Heteroptera</taxon>
        <taxon>Panheteroptera</taxon>
        <taxon>Cimicomorpha</taxon>
        <taxon>Miridae</taxon>
        <taxon>Mirini</taxon>
        <taxon>Lygus</taxon>
    </lineage>
</organism>
<dbReference type="PROSITE" id="PS50206">
    <property type="entry name" value="RHODANESE_3"/>
    <property type="match status" value="1"/>
</dbReference>
<dbReference type="FunFam" id="1.10.472.80:FF:000015">
    <property type="entry name" value="TBC domain-containing protein kinase-like protein"/>
    <property type="match status" value="1"/>
</dbReference>
<dbReference type="FunFam" id="1.10.8.270:FF:000044">
    <property type="entry name" value="TBC Kinase homolog"/>
    <property type="match status" value="1"/>
</dbReference>
<dbReference type="Pfam" id="PF00566">
    <property type="entry name" value="RabGAP-TBC"/>
    <property type="match status" value="1"/>
</dbReference>
<evidence type="ECO:0000259" key="4">
    <source>
        <dbReference type="PROSITE" id="PS50206"/>
    </source>
</evidence>
<dbReference type="SUPFAM" id="SSF47923">
    <property type="entry name" value="Ypt/Rab-GAP domain of gyp1p"/>
    <property type="match status" value="2"/>
</dbReference>
<dbReference type="Gene3D" id="1.10.472.80">
    <property type="entry name" value="Ypt/Rab-GAP domain of gyp1p, domain 3"/>
    <property type="match status" value="1"/>
</dbReference>
<dbReference type="SUPFAM" id="SSF52821">
    <property type="entry name" value="Rhodanese/Cell cycle control phosphatase"/>
    <property type="match status" value="1"/>
</dbReference>
<dbReference type="EMBL" id="GBHO01005610">
    <property type="protein sequence ID" value="JAG37994.1"/>
    <property type="molecule type" value="Transcribed_RNA"/>
</dbReference>
<reference evidence="6" key="3">
    <citation type="journal article" date="2016" name="Gigascience">
        <title>De novo construction of an expanded transcriptome assembly for the western tarnished plant bug, Lygus hesperus.</title>
        <authorList>
            <person name="Tassone E.E."/>
            <person name="Geib S.M."/>
            <person name="Hall B."/>
            <person name="Fabrick J.A."/>
            <person name="Brent C.S."/>
            <person name="Hull J.J."/>
        </authorList>
    </citation>
    <scope>NUCLEOTIDE SEQUENCE</scope>
</reference>
<dbReference type="GO" id="GO:0005524">
    <property type="term" value="F:ATP binding"/>
    <property type="evidence" value="ECO:0007669"/>
    <property type="project" value="InterPro"/>
</dbReference>
<dbReference type="PANTHER" id="PTHR22957">
    <property type="entry name" value="TBC1 DOMAIN FAMILY MEMBER GTPASE-ACTIVATING PROTEIN"/>
    <property type="match status" value="1"/>
</dbReference>
<dbReference type="InterPro" id="IPR011009">
    <property type="entry name" value="Kinase-like_dom_sf"/>
</dbReference>
<feature type="domain" description="Rhodanese" evidence="4">
    <location>
        <begin position="728"/>
        <end position="822"/>
    </location>
</feature>
<dbReference type="Gene3D" id="3.40.250.10">
    <property type="entry name" value="Rhodanese-like domain"/>
    <property type="match status" value="1"/>
</dbReference>
<keyword evidence="5" id="KW-0808">Transferase</keyword>
<protein>
    <submittedName>
        <fullName evidence="5">TBC domain-containing protein kinase-like protein</fullName>
    </submittedName>
</protein>
<dbReference type="Pfam" id="PF00069">
    <property type="entry name" value="Pkinase"/>
    <property type="match status" value="1"/>
</dbReference>
<dbReference type="PANTHER" id="PTHR22957:SF168">
    <property type="entry name" value="TBC DOMAIN-CONTAINING PROTEIN KINASE-LIKE PROTEIN"/>
    <property type="match status" value="1"/>
</dbReference>
<dbReference type="GO" id="GO:0004672">
    <property type="term" value="F:protein kinase activity"/>
    <property type="evidence" value="ECO:0007669"/>
    <property type="project" value="InterPro"/>
</dbReference>
<reference evidence="5" key="2">
    <citation type="submission" date="2014-07" db="EMBL/GenBank/DDBJ databases">
        <authorList>
            <person name="Hull J."/>
        </authorList>
    </citation>
    <scope>NUCLEOTIDE SEQUENCE</scope>
</reference>
<dbReference type="PROSITE" id="PS50011">
    <property type="entry name" value="PROTEIN_KINASE_DOM"/>
    <property type="match status" value="1"/>
</dbReference>
<dbReference type="Gene3D" id="1.10.8.270">
    <property type="entry name" value="putative rabgap domain of human tbc1 domain family member 14 like domains"/>
    <property type="match status" value="1"/>
</dbReference>
<feature type="domain" description="Protein kinase" evidence="2">
    <location>
        <begin position="1"/>
        <end position="259"/>
    </location>
</feature>
<dbReference type="InterPro" id="IPR001763">
    <property type="entry name" value="Rhodanese-like_dom"/>
</dbReference>
<dbReference type="EMBL" id="GDHC01009404">
    <property type="protein sequence ID" value="JAQ09225.1"/>
    <property type="molecule type" value="Transcribed_RNA"/>
</dbReference>
<evidence type="ECO:0000256" key="1">
    <source>
        <dbReference type="ARBA" id="ARBA00022468"/>
    </source>
</evidence>
<dbReference type="InterPro" id="IPR000719">
    <property type="entry name" value="Prot_kinase_dom"/>
</dbReference>
<keyword evidence="5" id="KW-0418">Kinase</keyword>
<evidence type="ECO:0000259" key="2">
    <source>
        <dbReference type="PROSITE" id="PS50011"/>
    </source>
</evidence>
<dbReference type="PROSITE" id="PS50086">
    <property type="entry name" value="TBC_RABGAP"/>
    <property type="match status" value="1"/>
</dbReference>
<accession>A0A0A9Z0M0</accession>
<reference evidence="5" key="1">
    <citation type="journal article" date="2014" name="PLoS ONE">
        <title>Transcriptome-Based Identification of ABC Transporters in the Western Tarnished Plant Bug Lygus hesperus.</title>
        <authorList>
            <person name="Hull J.J."/>
            <person name="Chaney K."/>
            <person name="Geib S.M."/>
            <person name="Fabrick J.A."/>
            <person name="Brent C.S."/>
            <person name="Walsh D."/>
            <person name="Lavine L.C."/>
        </authorList>
    </citation>
    <scope>NUCLEOTIDE SEQUENCE</scope>
</reference>
<dbReference type="GO" id="GO:0005096">
    <property type="term" value="F:GTPase activator activity"/>
    <property type="evidence" value="ECO:0007669"/>
    <property type="project" value="UniProtKB-KW"/>
</dbReference>